<protein>
    <submittedName>
        <fullName evidence="2">Uncharacterized protein</fullName>
    </submittedName>
</protein>
<sequence length="83" mass="8821">MKIKTLLASAILLPFSLTAVAEGVGSSFNEAEVLAAQNNWCDALVNISSTYEAEGHEVAQALAKEVIDSAYAYQMGLCCLSQH</sequence>
<evidence type="ECO:0000313" key="3">
    <source>
        <dbReference type="Proteomes" id="UP000031670"/>
    </source>
</evidence>
<proteinExistence type="predicted"/>
<feature type="signal peptide" evidence="1">
    <location>
        <begin position="1"/>
        <end position="21"/>
    </location>
</feature>
<gene>
    <name evidence="2" type="ORF">JCM19232_5775</name>
</gene>
<reference evidence="2 3" key="2">
    <citation type="submission" date="2015-01" db="EMBL/GenBank/DDBJ databases">
        <authorList>
            <consortium name="NBRP consortium"/>
            <person name="Sawabe T."/>
            <person name="Meirelles P."/>
            <person name="Feng G."/>
            <person name="Sayaka M."/>
            <person name="Hattori M."/>
            <person name="Ohkuma M."/>
        </authorList>
    </citation>
    <scope>NUCLEOTIDE SEQUENCE [LARGE SCALE GENOMIC DNA]</scope>
    <source>
        <strain evidence="2 3">JCM19232</strain>
    </source>
</reference>
<evidence type="ECO:0000256" key="1">
    <source>
        <dbReference type="SAM" id="SignalP"/>
    </source>
</evidence>
<dbReference type="AlphaFoldDB" id="A0A0B8PF75"/>
<dbReference type="EMBL" id="BBSA01000003">
    <property type="protein sequence ID" value="GAM61474.1"/>
    <property type="molecule type" value="Genomic_DNA"/>
</dbReference>
<dbReference type="Proteomes" id="UP000031670">
    <property type="component" value="Unassembled WGS sequence"/>
</dbReference>
<organism evidence="2 3">
    <name type="scientific">Vibrio ishigakensis</name>
    <dbReference type="NCBI Taxonomy" id="1481914"/>
    <lineage>
        <taxon>Bacteria</taxon>
        <taxon>Pseudomonadati</taxon>
        <taxon>Pseudomonadota</taxon>
        <taxon>Gammaproteobacteria</taxon>
        <taxon>Vibrionales</taxon>
        <taxon>Vibrionaceae</taxon>
        <taxon>Vibrio</taxon>
    </lineage>
</organism>
<accession>A0A0B8PF75</accession>
<feature type="chain" id="PRO_5002123198" evidence="1">
    <location>
        <begin position="22"/>
        <end position="83"/>
    </location>
</feature>
<evidence type="ECO:0000313" key="2">
    <source>
        <dbReference type="EMBL" id="GAM61474.1"/>
    </source>
</evidence>
<name>A0A0B8PF75_9VIBR</name>
<keyword evidence="1" id="KW-0732">Signal</keyword>
<reference evidence="2 3" key="1">
    <citation type="submission" date="2015-01" db="EMBL/GenBank/DDBJ databases">
        <title>Vibrio sp. C5 JCM 19232 whole genome shotgun sequence.</title>
        <authorList>
            <person name="Sawabe T."/>
            <person name="Meirelles P."/>
            <person name="Feng G."/>
            <person name="Sayaka M."/>
            <person name="Hattori M."/>
            <person name="Ohkuma M."/>
        </authorList>
    </citation>
    <scope>NUCLEOTIDE SEQUENCE [LARGE SCALE GENOMIC DNA]</scope>
    <source>
        <strain evidence="2 3">JCM19232</strain>
    </source>
</reference>
<comment type="caution">
    <text evidence="2">The sequence shown here is derived from an EMBL/GenBank/DDBJ whole genome shotgun (WGS) entry which is preliminary data.</text>
</comment>